<name>A0A563DFQ5_9FLAO</name>
<evidence type="ECO:0000313" key="8">
    <source>
        <dbReference type="Proteomes" id="UP000319499"/>
    </source>
</evidence>
<dbReference type="EC" id="5.4.99.9" evidence="7"/>
<comment type="cofactor">
    <cofactor evidence="1">
        <name>FAD</name>
        <dbReference type="ChEBI" id="CHEBI:57692"/>
    </cofactor>
</comment>
<dbReference type="EMBL" id="SELH01000016">
    <property type="protein sequence ID" value="TWP29030.1"/>
    <property type="molecule type" value="Genomic_DNA"/>
</dbReference>
<dbReference type="Pfam" id="PF13450">
    <property type="entry name" value="NAD_binding_8"/>
    <property type="match status" value="1"/>
</dbReference>
<dbReference type="GO" id="GO:0005829">
    <property type="term" value="C:cytosol"/>
    <property type="evidence" value="ECO:0007669"/>
    <property type="project" value="TreeGrafter"/>
</dbReference>
<dbReference type="InterPro" id="IPR015899">
    <property type="entry name" value="UDP-GalPyranose_mutase_C"/>
</dbReference>
<keyword evidence="3" id="KW-0285">Flavoprotein</keyword>
<gene>
    <name evidence="7" type="primary">glf</name>
    <name evidence="7" type="ORF">ETU09_04105</name>
</gene>
<dbReference type="OrthoDB" id="9769600at2"/>
<evidence type="ECO:0000256" key="3">
    <source>
        <dbReference type="ARBA" id="ARBA00022630"/>
    </source>
</evidence>
<reference evidence="7 8" key="1">
    <citation type="submission" date="2019-02" db="EMBL/GenBank/DDBJ databases">
        <title>Apibacter muscae sp. nov.: a novel member of the house fly microbiota.</title>
        <authorList>
            <person name="Park R."/>
        </authorList>
    </citation>
    <scope>NUCLEOTIDE SEQUENCE [LARGE SCALE GENOMIC DNA]</scope>
    <source>
        <strain evidence="7 8">AL1</strain>
    </source>
</reference>
<dbReference type="AlphaFoldDB" id="A0A563DFQ5"/>
<comment type="similarity">
    <text evidence="2">Belongs to the UDP-galactopyranose/dTDP-fucopyranose mutase family.</text>
</comment>
<sequence>MKKYLIVGCGFSGAVVAEQLTKNENCKILVIDERSHIGGNCYSERDPNTNVMVHKYGPHIFNTSNKKVWDYINQFCEMMPFVNRVKTVYDGQIFSMPINLHTINQFFNKNFNPKEAEEFIEKQADKSISEPKNFEEQALKFIGKDLYQAFFYGYTKKQWGCEPKDLPASILKRLPVRFNYEDNYYSNIYQGIPRNGYTEIFRKMLSHPNIEIKLQTKFNESFNIDNFEHIYYTGPIDAFFNYKYGRLGYRTVYFERGEEIGDFQGNAVINYAEENVPYTRVHEHKHFTPWENHEKTIYFKEFSKETGNNDEPYYPKRLEEDLYKLELYLKEVEELKRYTFLGRLATYRYLNMDQVIEEALKIINE</sequence>
<dbReference type="PANTHER" id="PTHR21197:SF0">
    <property type="entry name" value="UDP-GALACTOPYRANOSE MUTASE"/>
    <property type="match status" value="1"/>
</dbReference>
<dbReference type="NCBIfam" id="TIGR00031">
    <property type="entry name" value="UDP-GALP_mutase"/>
    <property type="match status" value="1"/>
</dbReference>
<protein>
    <submittedName>
        <fullName evidence="7">UDP-galactopyranose mutase</fullName>
        <ecNumber evidence="7">5.4.99.9</ecNumber>
    </submittedName>
</protein>
<dbReference type="PANTHER" id="PTHR21197">
    <property type="entry name" value="UDP-GALACTOPYRANOSE MUTASE"/>
    <property type="match status" value="1"/>
</dbReference>
<dbReference type="Gene3D" id="3.40.50.720">
    <property type="entry name" value="NAD(P)-binding Rossmann-like Domain"/>
    <property type="match status" value="3"/>
</dbReference>
<evidence type="ECO:0000256" key="1">
    <source>
        <dbReference type="ARBA" id="ARBA00001974"/>
    </source>
</evidence>
<dbReference type="SUPFAM" id="SSF54373">
    <property type="entry name" value="FAD-linked reductases, C-terminal domain"/>
    <property type="match status" value="1"/>
</dbReference>
<keyword evidence="8" id="KW-1185">Reference proteome</keyword>
<evidence type="ECO:0000256" key="5">
    <source>
        <dbReference type="ARBA" id="ARBA00023235"/>
    </source>
</evidence>
<evidence type="ECO:0000256" key="4">
    <source>
        <dbReference type="ARBA" id="ARBA00022827"/>
    </source>
</evidence>
<feature type="domain" description="UDP-galactopyranose mutase C-terminal" evidence="6">
    <location>
        <begin position="149"/>
        <end position="349"/>
    </location>
</feature>
<dbReference type="SUPFAM" id="SSF51971">
    <property type="entry name" value="Nucleotide-binding domain"/>
    <property type="match status" value="1"/>
</dbReference>
<dbReference type="InterPro" id="IPR004379">
    <property type="entry name" value="UDP-GALP_mutase"/>
</dbReference>
<dbReference type="RefSeq" id="WP_146292070.1">
    <property type="nucleotide sequence ID" value="NZ_SELH01000016.1"/>
</dbReference>
<dbReference type="GO" id="GO:0050660">
    <property type="term" value="F:flavin adenine dinucleotide binding"/>
    <property type="evidence" value="ECO:0007669"/>
    <property type="project" value="TreeGrafter"/>
</dbReference>
<keyword evidence="4" id="KW-0274">FAD</keyword>
<proteinExistence type="inferred from homology"/>
<organism evidence="7 8">
    <name type="scientific">Apibacter muscae</name>
    <dbReference type="NCBI Taxonomy" id="2509004"/>
    <lineage>
        <taxon>Bacteria</taxon>
        <taxon>Pseudomonadati</taxon>
        <taxon>Bacteroidota</taxon>
        <taxon>Flavobacteriia</taxon>
        <taxon>Flavobacteriales</taxon>
        <taxon>Weeksellaceae</taxon>
        <taxon>Apibacter</taxon>
    </lineage>
</organism>
<dbReference type="GO" id="GO:0008767">
    <property type="term" value="F:UDP-galactopyranose mutase activity"/>
    <property type="evidence" value="ECO:0007669"/>
    <property type="project" value="UniProtKB-EC"/>
</dbReference>
<dbReference type="Proteomes" id="UP000319499">
    <property type="component" value="Unassembled WGS sequence"/>
</dbReference>
<keyword evidence="5 7" id="KW-0413">Isomerase</keyword>
<evidence type="ECO:0000256" key="2">
    <source>
        <dbReference type="ARBA" id="ARBA00009321"/>
    </source>
</evidence>
<evidence type="ECO:0000259" key="6">
    <source>
        <dbReference type="Pfam" id="PF03275"/>
    </source>
</evidence>
<comment type="caution">
    <text evidence="7">The sequence shown here is derived from an EMBL/GenBank/DDBJ whole genome shotgun (WGS) entry which is preliminary data.</text>
</comment>
<accession>A0A563DFQ5</accession>
<evidence type="ECO:0000313" key="7">
    <source>
        <dbReference type="EMBL" id="TWP29030.1"/>
    </source>
</evidence>
<dbReference type="Pfam" id="PF03275">
    <property type="entry name" value="GLF"/>
    <property type="match status" value="1"/>
</dbReference>